<organism evidence="1 2">
    <name type="scientific">Labrys neptuniae</name>
    <dbReference type="NCBI Taxonomy" id="376174"/>
    <lineage>
        <taxon>Bacteria</taxon>
        <taxon>Pseudomonadati</taxon>
        <taxon>Pseudomonadota</taxon>
        <taxon>Alphaproteobacteria</taxon>
        <taxon>Hyphomicrobiales</taxon>
        <taxon>Xanthobacteraceae</taxon>
        <taxon>Labrys</taxon>
    </lineage>
</organism>
<reference evidence="1 2" key="1">
    <citation type="submission" date="2024-07" db="EMBL/GenBank/DDBJ databases">
        <title>Description of Labrys sedimenti sp. nov., isolated from a diclofenac-degrading enrichment culture.</title>
        <authorList>
            <person name="Tancsics A."/>
            <person name="Csepanyi A."/>
        </authorList>
    </citation>
    <scope>NUCLEOTIDE SEQUENCE [LARGE SCALE GENOMIC DNA]</scope>
    <source>
        <strain evidence="1 2">LMG 23578</strain>
    </source>
</reference>
<keyword evidence="2" id="KW-1185">Reference proteome</keyword>
<evidence type="ECO:0008006" key="3">
    <source>
        <dbReference type="Google" id="ProtNLM"/>
    </source>
</evidence>
<protein>
    <recommendedName>
        <fullName evidence="3">MarR family transcriptional regulator</fullName>
    </recommendedName>
</protein>
<gene>
    <name evidence="1" type="ORF">ABXS05_30830</name>
</gene>
<dbReference type="RefSeq" id="WP_367626548.1">
    <property type="nucleotide sequence ID" value="NZ_JBFNQD010000020.1"/>
</dbReference>
<accession>A0ABV3PWB2</accession>
<evidence type="ECO:0000313" key="2">
    <source>
        <dbReference type="Proteomes" id="UP001555786"/>
    </source>
</evidence>
<dbReference type="EMBL" id="JBFNQD010000020">
    <property type="protein sequence ID" value="MEW9309976.1"/>
    <property type="molecule type" value="Genomic_DNA"/>
</dbReference>
<comment type="caution">
    <text evidence="1">The sequence shown here is derived from an EMBL/GenBank/DDBJ whole genome shotgun (WGS) entry which is preliminary data.</text>
</comment>
<proteinExistence type="predicted"/>
<sequence>MVLRLSAEFTNGRRSTSKALNCSVPTFTATSPASEIVTKARLIGSHARFFESRNILVRNYLEIVRPYRSTIQVITDETRHILSAFILSRQLANNSENSPIGAKGPDIVALCGTLGVGGRNQIGALLRRLRKNGYLSQVKDRKDGRTRRIIANPLVLTICRQIIELYSVELLRLGHASLSDISKIRTSDLYIGYIAEHLSNYFEERGPLSNLLPGIKLFVNRQTGYEILLQLLVSSNTSKSSHKKNIHFNFGVIAERFSVSRTHVRRLIRDADDNGYLNLLISGGQAVEVSDKLIEETNFFLCLQLALFQEALKHANDRSS</sequence>
<dbReference type="Proteomes" id="UP001555786">
    <property type="component" value="Unassembled WGS sequence"/>
</dbReference>
<evidence type="ECO:0000313" key="1">
    <source>
        <dbReference type="EMBL" id="MEW9309976.1"/>
    </source>
</evidence>
<name>A0ABV3PWB2_9HYPH</name>